<proteinExistence type="predicted"/>
<keyword evidence="2" id="KW-1185">Reference proteome</keyword>
<reference evidence="1 2" key="1">
    <citation type="journal article" date="2024" name="G3 (Bethesda)">
        <title>Genome assembly of Hibiscus sabdariffa L. provides insights into metabolisms of medicinal natural products.</title>
        <authorList>
            <person name="Kim T."/>
        </authorList>
    </citation>
    <scope>NUCLEOTIDE SEQUENCE [LARGE SCALE GENOMIC DNA]</scope>
    <source>
        <strain evidence="1">TK-2024</strain>
        <tissue evidence="1">Old leaves</tissue>
    </source>
</reference>
<dbReference type="Proteomes" id="UP001472677">
    <property type="component" value="Unassembled WGS sequence"/>
</dbReference>
<dbReference type="EMBL" id="JBBPBM010000006">
    <property type="protein sequence ID" value="KAK8580501.1"/>
    <property type="molecule type" value="Genomic_DNA"/>
</dbReference>
<accession>A0ABR2FI05</accession>
<evidence type="ECO:0000313" key="1">
    <source>
        <dbReference type="EMBL" id="KAK8580501.1"/>
    </source>
</evidence>
<name>A0ABR2FI05_9ROSI</name>
<comment type="caution">
    <text evidence="1">The sequence shown here is derived from an EMBL/GenBank/DDBJ whole genome shotgun (WGS) entry which is preliminary data.</text>
</comment>
<evidence type="ECO:0000313" key="2">
    <source>
        <dbReference type="Proteomes" id="UP001472677"/>
    </source>
</evidence>
<organism evidence="1 2">
    <name type="scientific">Hibiscus sabdariffa</name>
    <name type="common">roselle</name>
    <dbReference type="NCBI Taxonomy" id="183260"/>
    <lineage>
        <taxon>Eukaryota</taxon>
        <taxon>Viridiplantae</taxon>
        <taxon>Streptophyta</taxon>
        <taxon>Embryophyta</taxon>
        <taxon>Tracheophyta</taxon>
        <taxon>Spermatophyta</taxon>
        <taxon>Magnoliopsida</taxon>
        <taxon>eudicotyledons</taxon>
        <taxon>Gunneridae</taxon>
        <taxon>Pentapetalae</taxon>
        <taxon>rosids</taxon>
        <taxon>malvids</taxon>
        <taxon>Malvales</taxon>
        <taxon>Malvaceae</taxon>
        <taxon>Malvoideae</taxon>
        <taxon>Hibiscus</taxon>
    </lineage>
</organism>
<sequence length="123" mass="13781">MESTEKINILESNLFGPWMVVESHQNLKDVVHVNNTKGVVENNPRVDENIGKVIIGRRARTEATVSKNEPYKASNLEKMSKNQSSDVRQLVVRPLVEGQVATVTPYKSGIQSGNHTTIRIQEK</sequence>
<protein>
    <submittedName>
        <fullName evidence="1">Uncharacterized protein</fullName>
    </submittedName>
</protein>
<gene>
    <name evidence="1" type="ORF">V6N12_070768</name>
</gene>